<comment type="caution">
    <text evidence="4">The sequence shown here is derived from an EMBL/GenBank/DDBJ whole genome shotgun (WGS) entry which is preliminary data.</text>
</comment>
<comment type="similarity">
    <text evidence="2">Belongs to the glycosyl hydrolase 88 family.</text>
</comment>
<evidence type="ECO:0000256" key="1">
    <source>
        <dbReference type="ARBA" id="ARBA00022801"/>
    </source>
</evidence>
<name>A0A8H7W9Z4_9HELO</name>
<gene>
    <name evidence="4" type="ORF">IFR04_009949</name>
</gene>
<dbReference type="PANTHER" id="PTHR36845">
    <property type="entry name" value="HYDROLASE, PUTATIVE (AFU_ORTHOLOGUE AFUA_7G05090)-RELATED"/>
    <property type="match status" value="1"/>
</dbReference>
<evidence type="ECO:0000256" key="2">
    <source>
        <dbReference type="ARBA" id="ARBA00038358"/>
    </source>
</evidence>
<dbReference type="GO" id="GO:0052757">
    <property type="term" value="F:chondroitin hydrolase activity"/>
    <property type="evidence" value="ECO:0007669"/>
    <property type="project" value="TreeGrafter"/>
</dbReference>
<dbReference type="AlphaFoldDB" id="A0A8H7W9Z4"/>
<accession>A0A8H7W9Z4</accession>
<dbReference type="PANTHER" id="PTHR36845:SF1">
    <property type="entry name" value="HYDROLASE, PUTATIVE (AFU_ORTHOLOGUE AFUA_7G05090)-RELATED"/>
    <property type="match status" value="1"/>
</dbReference>
<feature type="region of interest" description="Disordered" evidence="3">
    <location>
        <begin position="1"/>
        <end position="37"/>
    </location>
</feature>
<evidence type="ECO:0000313" key="4">
    <source>
        <dbReference type="EMBL" id="KAG4416939.1"/>
    </source>
</evidence>
<dbReference type="InterPro" id="IPR012341">
    <property type="entry name" value="6hp_glycosidase-like_sf"/>
</dbReference>
<dbReference type="Proteomes" id="UP000664132">
    <property type="component" value="Unassembled WGS sequence"/>
</dbReference>
<reference evidence="4" key="1">
    <citation type="submission" date="2021-02" db="EMBL/GenBank/DDBJ databases">
        <title>Genome sequence Cadophora malorum strain M34.</title>
        <authorList>
            <person name="Stefanovic E."/>
            <person name="Vu D."/>
            <person name="Scully C."/>
            <person name="Dijksterhuis J."/>
            <person name="Roader J."/>
            <person name="Houbraken J."/>
        </authorList>
    </citation>
    <scope>NUCLEOTIDE SEQUENCE</scope>
    <source>
        <strain evidence="4">M34</strain>
    </source>
</reference>
<evidence type="ECO:0000256" key="3">
    <source>
        <dbReference type="SAM" id="MobiDB-lite"/>
    </source>
</evidence>
<sequence length="475" mass="53767">MSPSRDAANSPFDEQYDESSSGTTISSNGAKEGNQKEFIPPRLDVELKELFAENVAAKIWRVAQQLLKDQNGILDQYPETVPQTGEGTGKYATRDAEFWTCGFFPGSMYALLERSMKYPQHLHIPDTRRCQFQSQLLQLGRTWAEPLYAMASRTDTHDMGFIIQPSLQMDWELTGNRRSLQAVLTAAESLASRYDERVKAIRSWDTAINKRYNYVDKDVDFLVIIDSMCNLDLLYYAGHHTSNQRLIDIATTHAHTVLKTVVRENFSTYHLINFDAQTGAVKDKLTNQGYKDWSTWSRGQSWGILGYSQTYMWTRDPVFLHAATELANYFLARLESSTCENPYVPLWDFDAPVPLNAGELPLRDTSAGMIAANGLLLLHQALRGQGEGPRYLAAAMRIATETIELSLSEDKASFAPLTEGTRELSVPQGSFDAILRNATACRNEHSLRQYWDHGLVYADYYFLEFGNKLIRMGLV</sequence>
<keyword evidence="1" id="KW-0378">Hydrolase</keyword>
<dbReference type="InterPro" id="IPR052369">
    <property type="entry name" value="UG_Glycosaminoglycan_Hydrolase"/>
</dbReference>
<dbReference type="FunFam" id="1.50.10.10:FF:000048">
    <property type="entry name" value="Unsaturated chondroitin disaccharide hydrolase"/>
    <property type="match status" value="1"/>
</dbReference>
<organism evidence="4 5">
    <name type="scientific">Cadophora malorum</name>
    <dbReference type="NCBI Taxonomy" id="108018"/>
    <lineage>
        <taxon>Eukaryota</taxon>
        <taxon>Fungi</taxon>
        <taxon>Dikarya</taxon>
        <taxon>Ascomycota</taxon>
        <taxon>Pezizomycotina</taxon>
        <taxon>Leotiomycetes</taxon>
        <taxon>Helotiales</taxon>
        <taxon>Ploettnerulaceae</taxon>
        <taxon>Cadophora</taxon>
    </lineage>
</organism>
<dbReference type="GO" id="GO:0000272">
    <property type="term" value="P:polysaccharide catabolic process"/>
    <property type="evidence" value="ECO:0007669"/>
    <property type="project" value="TreeGrafter"/>
</dbReference>
<feature type="compositionally biased region" description="Polar residues" evidence="3">
    <location>
        <begin position="18"/>
        <end position="29"/>
    </location>
</feature>
<protein>
    <recommendedName>
        <fullName evidence="6">Glycoside hydrolase family 88 protein</fullName>
    </recommendedName>
</protein>
<dbReference type="OrthoDB" id="2317065at2759"/>
<dbReference type="EMBL" id="JAFJYH010000170">
    <property type="protein sequence ID" value="KAG4416939.1"/>
    <property type="molecule type" value="Genomic_DNA"/>
</dbReference>
<dbReference type="Gene3D" id="1.50.10.10">
    <property type="match status" value="1"/>
</dbReference>
<evidence type="ECO:0008006" key="6">
    <source>
        <dbReference type="Google" id="ProtNLM"/>
    </source>
</evidence>
<proteinExistence type="inferred from homology"/>
<dbReference type="InterPro" id="IPR008928">
    <property type="entry name" value="6-hairpin_glycosidase_sf"/>
</dbReference>
<evidence type="ECO:0000313" key="5">
    <source>
        <dbReference type="Proteomes" id="UP000664132"/>
    </source>
</evidence>
<keyword evidence="5" id="KW-1185">Reference proteome</keyword>
<dbReference type="SUPFAM" id="SSF48208">
    <property type="entry name" value="Six-hairpin glycosidases"/>
    <property type="match status" value="1"/>
</dbReference>